<dbReference type="InterPro" id="IPR020537">
    <property type="entry name" value="ATP_synth_F0_csu_DDCD_BS"/>
</dbReference>
<feature type="transmembrane region" description="Helical" evidence="18">
    <location>
        <begin position="889"/>
        <end position="915"/>
    </location>
</feature>
<dbReference type="Proteomes" id="UP000033140">
    <property type="component" value="Unassembled WGS sequence"/>
</dbReference>
<feature type="transmembrane region" description="Helical" evidence="18">
    <location>
        <begin position="120"/>
        <end position="142"/>
    </location>
</feature>
<feature type="transmembrane region" description="Helical" evidence="18">
    <location>
        <begin position="6"/>
        <end position="28"/>
    </location>
</feature>
<evidence type="ECO:0000256" key="12">
    <source>
        <dbReference type="ARBA" id="ARBA00023065"/>
    </source>
</evidence>
<feature type="transmembrane region" description="Helical" evidence="18">
    <location>
        <begin position="826"/>
        <end position="846"/>
    </location>
</feature>
<evidence type="ECO:0000256" key="1">
    <source>
        <dbReference type="ARBA" id="ARBA00003257"/>
    </source>
</evidence>
<feature type="transmembrane region" description="Helical" evidence="18">
    <location>
        <begin position="415"/>
        <end position="433"/>
    </location>
</feature>
<dbReference type="InterPro" id="IPR001516">
    <property type="entry name" value="Proton_antipo_N"/>
</dbReference>
<dbReference type="NCBIfam" id="TIGR01974">
    <property type="entry name" value="NDH_I_L"/>
    <property type="match status" value="1"/>
</dbReference>
<evidence type="ECO:0000259" key="19">
    <source>
        <dbReference type="Pfam" id="PF00137"/>
    </source>
</evidence>
<keyword evidence="8" id="KW-0679">Respiratory chain</keyword>
<evidence type="ECO:0000256" key="7">
    <source>
        <dbReference type="ARBA" id="ARBA00022547"/>
    </source>
</evidence>
<evidence type="ECO:0000256" key="10">
    <source>
        <dbReference type="ARBA" id="ARBA00022781"/>
    </source>
</evidence>
<dbReference type="InterPro" id="IPR002379">
    <property type="entry name" value="ATPase_proteolipid_c-like_dom"/>
</dbReference>
<comment type="similarity">
    <text evidence="3">Belongs to the ATPase C chain family.</text>
</comment>
<dbReference type="GO" id="GO:0015986">
    <property type="term" value="P:proton motive force-driven ATP synthesis"/>
    <property type="evidence" value="ECO:0007669"/>
    <property type="project" value="InterPro"/>
</dbReference>
<evidence type="ECO:0000256" key="11">
    <source>
        <dbReference type="ARBA" id="ARBA00022989"/>
    </source>
</evidence>
<evidence type="ECO:0000256" key="4">
    <source>
        <dbReference type="ARBA" id="ARBA00012944"/>
    </source>
</evidence>
<organism evidence="22 23">
    <name type="scientific">Saitoella complicata (strain BCRC 22490 / CBS 7301 / JCM 7358 / NBRC 10748 / NRRL Y-17804)</name>
    <dbReference type="NCBI Taxonomy" id="698492"/>
    <lineage>
        <taxon>Eukaryota</taxon>
        <taxon>Fungi</taxon>
        <taxon>Dikarya</taxon>
        <taxon>Ascomycota</taxon>
        <taxon>Taphrinomycotina</taxon>
        <taxon>Taphrinomycotina incertae sedis</taxon>
        <taxon>Saitoella</taxon>
    </lineage>
</organism>
<feature type="transmembrane region" description="Helical" evidence="18">
    <location>
        <begin position="998"/>
        <end position="1025"/>
    </location>
</feature>
<feature type="domain" description="V-ATPase proteolipid subunit C-like" evidence="19">
    <location>
        <begin position="8"/>
        <end position="70"/>
    </location>
</feature>
<dbReference type="STRING" id="698492.A0A0E9NSZ2"/>
<evidence type="ECO:0000256" key="17">
    <source>
        <dbReference type="ARBA" id="ARBA00030961"/>
    </source>
</evidence>
<dbReference type="NCBIfam" id="NF005141">
    <property type="entry name" value="PRK06590.1"/>
    <property type="match status" value="1"/>
</dbReference>
<dbReference type="PROSITE" id="PS00605">
    <property type="entry name" value="ATPASE_C"/>
    <property type="match status" value="1"/>
</dbReference>
<feature type="domain" description="NADH:quinone oxidoreductase/Mrp antiporter transmembrane" evidence="20">
    <location>
        <begin position="302"/>
        <end position="573"/>
    </location>
</feature>
<dbReference type="HAMAP" id="MF_01456">
    <property type="entry name" value="NDH1_NuoK"/>
    <property type="match status" value="1"/>
</dbReference>
<feature type="transmembrane region" description="Helical" evidence="18">
    <location>
        <begin position="581"/>
        <end position="602"/>
    </location>
</feature>
<dbReference type="InterPro" id="IPR003945">
    <property type="entry name" value="NU5C-like"/>
</dbReference>
<name>A0A0E9NSZ2_SAICN</name>
<dbReference type="InterPro" id="IPR001750">
    <property type="entry name" value="ND/Mrp_TM"/>
</dbReference>
<evidence type="ECO:0000256" key="14">
    <source>
        <dbReference type="ARBA" id="ARBA00023121"/>
    </source>
</evidence>
<dbReference type="GO" id="GO:0015990">
    <property type="term" value="P:electron transport coupled proton transport"/>
    <property type="evidence" value="ECO:0007669"/>
    <property type="project" value="TreeGrafter"/>
</dbReference>
<evidence type="ECO:0000256" key="3">
    <source>
        <dbReference type="ARBA" id="ARBA00006704"/>
    </source>
</evidence>
<feature type="transmembrane region" description="Helical" evidence="18">
    <location>
        <begin position="501"/>
        <end position="522"/>
    </location>
</feature>
<dbReference type="CDD" id="cd18182">
    <property type="entry name" value="ATP-synt_Fo_c_ATP5G3"/>
    <property type="match status" value="1"/>
</dbReference>
<sequence>MLQAAKYIGAGLATIGLAGAGLGIGLVFGQLIAGTSRNPSLRPQIFSQAILGFALVEATGLFCLMVAFLILFGFLYYSPFSFLNIYKGFVILTLYLIMSLSIIIFIIGVSGFILNKKNIILMLICIEMLLLSVTLMILISALKFDDIVGQLYSIYIIAIAGAESAIGLAILIMYLTLLSLPLLSAVSSGLLGRKIGITGSYIITCSLITLTCLTSLILFYEVSLSNSFTYLDLFKWIDLELLDLNFGMIFDSLTSSMLLPVLMISSLVHIYSSSYMESDPHQQRFFSYLSLFTLTMIVLVTADNYVLLFVGWEGVGVCSYLLVSFWFTRIQANKSAINALLFNRVGDLSLTLGMFIIFISTGSLNFDIVYSISPFLNEIIVFVIGLFLLIAAMGKSAQIGLHVWLPYAMEGPTPVSALIHAATMVTAGAYLLMRSSPLLEYSSTILLLVLWIGAITTLFAGMIGLVQNDLKKVIAYSTCSQLGMLFIAIGLSQYHLALYHLVNHAFFKALLFLSAGSVIHAINDEQDQRRMGGLIRFIPFTYTMILIGSLSLMAIPFLTGYYSKDFIIESTLGRFFFSSTVVYYIATLSAICTSLYSLRLLYLTFLSEPQGSKASYSGSHEPSLIMGIPLMILAIFSIFFGYLAKDFFIGLGSISFNGSIFINPDNIIGVDTEFGVGTIYKLLPVILSIVFGSLLLLLYTLYDSYFISYGISKKGRTIYSLLNQRMYVELIINKFVIYKTLSLGYLSNTVLDRGLFTLIGPLGLDKMLSIQTSIFSLALLFTLCSLHRSLSYPLLPLPSHLSLFPLSYLFLFVLPFRDPRRGIRELYLILISSLSISYLSISYLFYNYTTRNYLIFHLHPYPCLIAGAIITLSSIPITSSFSSLLFSLFYPIILSLISSLFYPLISLLLSLSLFSPIYISSLEFLKKGPLLDCRGYNLYHLSLFPLLYYLSLFPLSSYPRSSSFHPSYPYPCLIAGAIITFIFSPYSRFSIYLFFIDFFSIDILSLFLILFLFFPFLSSISPIILEEEQRLISSSISLLSSLPILIPLLDCKGTRKGWEGNGGITFIYDLSSLPYLFSSILSSSLPPSLFSILFYILSSLFYLFLSTISSSLPFPLPPLLNCVPQGMGSYLPSTIYLLSSLLYPLILFLSFYSSILSIPFSLPLLYSISSYLL</sequence>
<keyword evidence="6" id="KW-0813">Transport</keyword>
<gene>
    <name evidence="22" type="ORF">G7K_6863-t1</name>
</gene>
<reference evidence="22 23" key="2">
    <citation type="journal article" date="2014" name="J. Gen. Appl. Microbiol.">
        <title>The early diverging ascomycetous budding yeast Saitoella complicata has three histone deacetylases belonging to the Clr6, Hos2, and Rpd3 lineages.</title>
        <authorList>
            <person name="Nishida H."/>
            <person name="Matsumoto T."/>
            <person name="Kondo S."/>
            <person name="Hamamoto M."/>
            <person name="Yoshikawa H."/>
        </authorList>
    </citation>
    <scope>NUCLEOTIDE SEQUENCE [LARGE SCALE GENOMIC DNA]</scope>
    <source>
        <strain evidence="22 23">NRRL Y-17804</strain>
    </source>
</reference>
<dbReference type="FunFam" id="1.20.20.10:FF:000003">
    <property type="entry name" value="Atp synthase f complex subunit mitochondrial"/>
    <property type="match status" value="1"/>
</dbReference>
<reference evidence="22 23" key="1">
    <citation type="journal article" date="2011" name="J. Gen. Appl. Microbiol.">
        <title>Draft genome sequencing of the enigmatic yeast Saitoella complicata.</title>
        <authorList>
            <person name="Nishida H."/>
            <person name="Hamamoto M."/>
            <person name="Sugiyama J."/>
        </authorList>
    </citation>
    <scope>NUCLEOTIDE SEQUENCE [LARGE SCALE GENOMIC DNA]</scope>
    <source>
        <strain evidence="22 23">NRRL Y-17804</strain>
    </source>
</reference>
<keyword evidence="10" id="KW-0375">Hydrogen ion transport</keyword>
<keyword evidence="15" id="KW-0496">Mitochondrion</keyword>
<feature type="transmembrane region" description="Helical" evidence="18">
    <location>
        <begin position="308"/>
        <end position="327"/>
    </location>
</feature>
<feature type="transmembrane region" description="Helical" evidence="18">
    <location>
        <begin position="375"/>
        <end position="394"/>
    </location>
</feature>
<evidence type="ECO:0000256" key="9">
    <source>
        <dbReference type="ARBA" id="ARBA00022692"/>
    </source>
</evidence>
<keyword evidence="23" id="KW-1185">Reference proteome</keyword>
<evidence type="ECO:0000259" key="20">
    <source>
        <dbReference type="Pfam" id="PF00361"/>
    </source>
</evidence>
<dbReference type="EMBL" id="BACD03000088">
    <property type="protein sequence ID" value="GAO52796.1"/>
    <property type="molecule type" value="Genomic_DNA"/>
</dbReference>
<evidence type="ECO:0000256" key="5">
    <source>
        <dbReference type="ARBA" id="ARBA00019317"/>
    </source>
</evidence>
<feature type="transmembrane region" description="Helical" evidence="18">
    <location>
        <begin position="682"/>
        <end position="705"/>
    </location>
</feature>
<dbReference type="GO" id="GO:0033177">
    <property type="term" value="C:proton-transporting two-sector ATPase complex, proton-transporting domain"/>
    <property type="evidence" value="ECO:0007669"/>
    <property type="project" value="InterPro"/>
</dbReference>
<proteinExistence type="inferred from homology"/>
<dbReference type="InterPro" id="IPR000454">
    <property type="entry name" value="ATP_synth_F0_csu"/>
</dbReference>
<evidence type="ECO:0000256" key="2">
    <source>
        <dbReference type="ARBA" id="ARBA00004225"/>
    </source>
</evidence>
<keyword evidence="11 18" id="KW-1133">Transmembrane helix</keyword>
<feature type="transmembrane region" description="Helical" evidence="18">
    <location>
        <begin position="154"/>
        <end position="180"/>
    </location>
</feature>
<dbReference type="SUPFAM" id="SSF81333">
    <property type="entry name" value="F1F0 ATP synthase subunit C"/>
    <property type="match status" value="1"/>
</dbReference>
<dbReference type="PANTHER" id="PTHR42829">
    <property type="entry name" value="NADH-UBIQUINONE OXIDOREDUCTASE CHAIN 5"/>
    <property type="match status" value="1"/>
</dbReference>
<dbReference type="InterPro" id="IPR035921">
    <property type="entry name" value="F/V-ATP_Csub_sf"/>
</dbReference>
<feature type="transmembrane region" description="Helical" evidence="18">
    <location>
        <begin position="794"/>
        <end position="814"/>
    </location>
</feature>
<dbReference type="Gene3D" id="1.20.20.10">
    <property type="entry name" value="F1F0 ATP synthase subunit C"/>
    <property type="match status" value="1"/>
</dbReference>
<dbReference type="Pfam" id="PF00361">
    <property type="entry name" value="Proton_antipo_M"/>
    <property type="match status" value="1"/>
</dbReference>
<dbReference type="GO" id="GO:0045259">
    <property type="term" value="C:proton-transporting ATP synthase complex"/>
    <property type="evidence" value="ECO:0007669"/>
    <property type="project" value="UniProtKB-KW"/>
</dbReference>
<keyword evidence="7" id="KW-0138">CF(0)</keyword>
<feature type="domain" description="NADH-Ubiquinone oxidoreductase (complex I) chain 5 N-terminal" evidence="21">
    <location>
        <begin position="236"/>
        <end position="286"/>
    </location>
</feature>
<dbReference type="Pfam" id="PF00662">
    <property type="entry name" value="Proton_antipo_N"/>
    <property type="match status" value="1"/>
</dbReference>
<evidence type="ECO:0000313" key="23">
    <source>
        <dbReference type="Proteomes" id="UP000033140"/>
    </source>
</evidence>
<dbReference type="GO" id="GO:0008137">
    <property type="term" value="F:NADH dehydrogenase (ubiquinone) activity"/>
    <property type="evidence" value="ECO:0007669"/>
    <property type="project" value="UniProtKB-EC"/>
</dbReference>
<dbReference type="GO" id="GO:0042773">
    <property type="term" value="P:ATP synthesis coupled electron transport"/>
    <property type="evidence" value="ECO:0007669"/>
    <property type="project" value="InterPro"/>
</dbReference>
<dbReference type="PANTHER" id="PTHR42829:SF2">
    <property type="entry name" value="NADH-UBIQUINONE OXIDOREDUCTASE CHAIN 5"/>
    <property type="match status" value="1"/>
</dbReference>
<dbReference type="Gene3D" id="1.10.287.3510">
    <property type="match status" value="1"/>
</dbReference>
<evidence type="ECO:0000256" key="8">
    <source>
        <dbReference type="ARBA" id="ARBA00022660"/>
    </source>
</evidence>
<feature type="transmembrane region" description="Helical" evidence="18">
    <location>
        <begin position="623"/>
        <end position="644"/>
    </location>
</feature>
<comment type="caution">
    <text evidence="22">The sequence shown here is derived from an EMBL/GenBank/DDBJ whole genome shotgun (WGS) entry which is preliminary data.</text>
</comment>
<feature type="transmembrane region" description="Helical" evidence="18">
    <location>
        <begin position="858"/>
        <end position="877"/>
    </location>
</feature>
<dbReference type="InterPro" id="IPR039428">
    <property type="entry name" value="NUOK/Mnh_C1-like"/>
</dbReference>
<feature type="transmembrane region" description="Helical" evidence="18">
    <location>
        <begin position="1089"/>
        <end position="1108"/>
    </location>
</feature>
<dbReference type="Pfam" id="PF00420">
    <property type="entry name" value="Oxidored_q2"/>
    <property type="match status" value="1"/>
</dbReference>
<evidence type="ECO:0000256" key="18">
    <source>
        <dbReference type="SAM" id="Phobius"/>
    </source>
</evidence>
<feature type="transmembrane region" description="Helical" evidence="18">
    <location>
        <begin position="244"/>
        <end position="264"/>
    </location>
</feature>
<evidence type="ECO:0000313" key="22">
    <source>
        <dbReference type="EMBL" id="GAO52796.1"/>
    </source>
</evidence>
<feature type="transmembrane region" description="Helical" evidence="18">
    <location>
        <begin position="285"/>
        <end position="302"/>
    </location>
</feature>
<dbReference type="GO" id="GO:0031966">
    <property type="term" value="C:mitochondrial membrane"/>
    <property type="evidence" value="ECO:0007669"/>
    <property type="project" value="UniProtKB-SubCell"/>
</dbReference>
<evidence type="ECO:0000256" key="6">
    <source>
        <dbReference type="ARBA" id="ARBA00022448"/>
    </source>
</evidence>
<dbReference type="Pfam" id="PF00137">
    <property type="entry name" value="ATP-synt_C"/>
    <property type="match status" value="1"/>
</dbReference>
<dbReference type="GO" id="GO:0003954">
    <property type="term" value="F:NADH dehydrogenase activity"/>
    <property type="evidence" value="ECO:0007669"/>
    <property type="project" value="TreeGrafter"/>
</dbReference>
<comment type="function">
    <text evidence="1">Core subunit of the mitochondrial membrane respiratory chain NADH dehydrogenase (Complex I) that is believed to belong to the minimal assembly required for catalysis. Complex I functions in the transfer of electrons from NADH to the respiratory chain. The immediate electron acceptor for the enzyme is believed to be ubiquinone.</text>
</comment>
<dbReference type="AlphaFoldDB" id="A0A0E9NSZ2"/>
<feature type="transmembrane region" description="Helical" evidence="18">
    <location>
        <begin position="89"/>
        <end position="113"/>
    </location>
</feature>
<feature type="transmembrane region" description="Helical" evidence="18">
    <location>
        <begin position="968"/>
        <end position="986"/>
    </location>
</feature>
<feature type="transmembrane region" description="Helical" evidence="18">
    <location>
        <begin position="348"/>
        <end position="369"/>
    </location>
</feature>
<feature type="transmembrane region" description="Helical" evidence="18">
    <location>
        <begin position="49"/>
        <end position="77"/>
    </location>
</feature>
<reference evidence="22 23" key="3">
    <citation type="journal article" date="2015" name="Genome Announc.">
        <title>Draft Genome Sequence of the Archiascomycetous Yeast Saitoella complicata.</title>
        <authorList>
            <person name="Yamauchi K."/>
            <person name="Kondo S."/>
            <person name="Hamamoto M."/>
            <person name="Takahashi Y."/>
            <person name="Ogura Y."/>
            <person name="Hayashi T."/>
            <person name="Nishida H."/>
        </authorList>
    </citation>
    <scope>NUCLEOTIDE SEQUENCE [LARGE SCALE GENOMIC DNA]</scope>
    <source>
        <strain evidence="22 23">NRRL Y-17804</strain>
    </source>
</reference>
<keyword evidence="9 18" id="KW-0812">Transmembrane</keyword>
<feature type="transmembrane region" description="Helical" evidence="18">
    <location>
        <begin position="767"/>
        <end position="787"/>
    </location>
</feature>
<dbReference type="InterPro" id="IPR001133">
    <property type="entry name" value="NADH_UbQ_OxRdtase_chain4L/K"/>
</dbReference>
<dbReference type="GO" id="GO:0008289">
    <property type="term" value="F:lipid binding"/>
    <property type="evidence" value="ECO:0007669"/>
    <property type="project" value="UniProtKB-KW"/>
</dbReference>
<keyword evidence="14" id="KW-0446">Lipid-binding</keyword>
<keyword evidence="8" id="KW-0249">Electron transport</keyword>
<protein>
    <recommendedName>
        <fullName evidence="5">ATP synthase subunit 9, mitochondrial</fullName>
        <ecNumber evidence="4">7.1.1.2</ecNumber>
    </recommendedName>
    <alternativeName>
        <fullName evidence="17">Lipid-binding protein</fullName>
    </alternativeName>
</protein>
<keyword evidence="12" id="KW-0406">Ion transport</keyword>
<accession>A0A0E9NSZ2</accession>
<feature type="transmembrane region" description="Helical" evidence="18">
    <location>
        <begin position="936"/>
        <end position="956"/>
    </location>
</feature>
<dbReference type="InterPro" id="IPR038662">
    <property type="entry name" value="ATP_synth_F0_csu_sf"/>
</dbReference>
<evidence type="ECO:0000259" key="21">
    <source>
        <dbReference type="Pfam" id="PF00662"/>
    </source>
</evidence>
<feature type="transmembrane region" description="Helical" evidence="18">
    <location>
        <begin position="726"/>
        <end position="747"/>
    </location>
</feature>
<feature type="transmembrane region" description="Helical" evidence="18">
    <location>
        <begin position="445"/>
        <end position="466"/>
    </location>
</feature>
<evidence type="ECO:0000256" key="16">
    <source>
        <dbReference type="ARBA" id="ARBA00023136"/>
    </source>
</evidence>
<feature type="transmembrane region" description="Helical" evidence="18">
    <location>
        <begin position="473"/>
        <end position="495"/>
    </location>
</feature>
<keyword evidence="13" id="KW-0830">Ubiquinone</keyword>
<feature type="transmembrane region" description="Helical" evidence="18">
    <location>
        <begin position="1141"/>
        <end position="1166"/>
    </location>
</feature>
<dbReference type="InterPro" id="IPR018393">
    <property type="entry name" value="NADHpl_OxRdtase_5_subgr"/>
</dbReference>
<feature type="transmembrane region" description="Helical" evidence="18">
    <location>
        <begin position="534"/>
        <end position="561"/>
    </location>
</feature>
<evidence type="ECO:0000256" key="13">
    <source>
        <dbReference type="ARBA" id="ARBA00023075"/>
    </source>
</evidence>
<dbReference type="EC" id="7.1.1.2" evidence="4"/>
<evidence type="ECO:0000256" key="15">
    <source>
        <dbReference type="ARBA" id="ARBA00023128"/>
    </source>
</evidence>
<comment type="subcellular location">
    <subcellularLocation>
        <location evidence="2">Mitochondrion membrane</location>
        <topology evidence="2">Multi-pass membrane protein</topology>
    </subcellularLocation>
</comment>
<feature type="transmembrane region" description="Helical" evidence="18">
    <location>
        <begin position="201"/>
        <end position="224"/>
    </location>
</feature>
<dbReference type="HAMAP" id="MF_01396">
    <property type="entry name" value="ATP_synth_c_bact"/>
    <property type="match status" value="1"/>
</dbReference>
<keyword evidence="16 18" id="KW-0472">Membrane</keyword>
<dbReference type="PRINTS" id="PR01434">
    <property type="entry name" value="NADHDHGNASE5"/>
</dbReference>